<keyword evidence="3" id="KW-1185">Reference proteome</keyword>
<reference evidence="2 3" key="1">
    <citation type="journal article" date="2022" name="G3 (Bethesda)">
        <title>Enemy or ally: a genomic approach to elucidate the lifestyle of Phyllosticta citrichinaensis.</title>
        <authorList>
            <person name="Buijs V.A."/>
            <person name="Groenewald J.Z."/>
            <person name="Haridas S."/>
            <person name="LaButti K.M."/>
            <person name="Lipzen A."/>
            <person name="Martin F.M."/>
            <person name="Barry K."/>
            <person name="Grigoriev I.V."/>
            <person name="Crous P.W."/>
            <person name="Seidl M.F."/>
        </authorList>
    </citation>
    <scope>NUCLEOTIDE SEQUENCE [LARGE SCALE GENOMIC DNA]</scope>
    <source>
        <strain evidence="2 3">CBS 129764</strain>
    </source>
</reference>
<accession>A0ABR1XFI5</accession>
<organism evidence="2 3">
    <name type="scientific">Phyllosticta citrichinensis</name>
    <dbReference type="NCBI Taxonomy" id="1130410"/>
    <lineage>
        <taxon>Eukaryota</taxon>
        <taxon>Fungi</taxon>
        <taxon>Dikarya</taxon>
        <taxon>Ascomycota</taxon>
        <taxon>Pezizomycotina</taxon>
        <taxon>Dothideomycetes</taxon>
        <taxon>Dothideomycetes incertae sedis</taxon>
        <taxon>Botryosphaeriales</taxon>
        <taxon>Phyllostictaceae</taxon>
        <taxon>Phyllosticta</taxon>
    </lineage>
</organism>
<proteinExistence type="predicted"/>
<evidence type="ECO:0000313" key="2">
    <source>
        <dbReference type="EMBL" id="KAK8152094.1"/>
    </source>
</evidence>
<dbReference type="Proteomes" id="UP001456524">
    <property type="component" value="Unassembled WGS sequence"/>
</dbReference>
<feature type="region of interest" description="Disordered" evidence="1">
    <location>
        <begin position="184"/>
        <end position="206"/>
    </location>
</feature>
<comment type="caution">
    <text evidence="2">The sequence shown here is derived from an EMBL/GenBank/DDBJ whole genome shotgun (WGS) entry which is preliminary data.</text>
</comment>
<evidence type="ECO:0000256" key="1">
    <source>
        <dbReference type="SAM" id="MobiDB-lite"/>
    </source>
</evidence>
<feature type="compositionally biased region" description="Pro residues" evidence="1">
    <location>
        <begin position="41"/>
        <end position="50"/>
    </location>
</feature>
<protein>
    <submittedName>
        <fullName evidence="2">Uncharacterized protein</fullName>
    </submittedName>
</protein>
<feature type="region of interest" description="Disordered" evidence="1">
    <location>
        <begin position="1"/>
        <end position="144"/>
    </location>
</feature>
<name>A0ABR1XFI5_9PEZI</name>
<sequence length="206" mass="22632">MSTTYQNTNMSKETNDVGPEPSSFSSPSPSPPNYPLDSSPTPFPSSPPTSPISRLVQEGLDYLTTKSTPKTPKQQAYRAPSSPPPLRKKQPLVEADEPESRARWAPPTPTPIRKKRSLVEVEADPEPRAFRDPPTPTPIRKKRSLFELKQRSQSLRLLATYADGSSTPTPEQISDGEAGNVQHMREGEESCTFRSVGSVGTRGFGR</sequence>
<dbReference type="EMBL" id="JBBWUH010000015">
    <property type="protein sequence ID" value="KAK8152094.1"/>
    <property type="molecule type" value="Genomic_DNA"/>
</dbReference>
<gene>
    <name evidence="2" type="ORF">IWX90DRAFT_86675</name>
</gene>
<feature type="compositionally biased region" description="Polar residues" evidence="1">
    <location>
        <begin position="1"/>
        <end position="12"/>
    </location>
</feature>
<evidence type="ECO:0000313" key="3">
    <source>
        <dbReference type="Proteomes" id="UP001456524"/>
    </source>
</evidence>
<feature type="compositionally biased region" description="Low complexity" evidence="1">
    <location>
        <begin position="64"/>
        <end position="73"/>
    </location>
</feature>